<feature type="compositionally biased region" description="Polar residues" evidence="1">
    <location>
        <begin position="183"/>
        <end position="195"/>
    </location>
</feature>
<organism evidence="2 3">
    <name type="scientific">Armillaria borealis</name>
    <dbReference type="NCBI Taxonomy" id="47425"/>
    <lineage>
        <taxon>Eukaryota</taxon>
        <taxon>Fungi</taxon>
        <taxon>Dikarya</taxon>
        <taxon>Basidiomycota</taxon>
        <taxon>Agaricomycotina</taxon>
        <taxon>Agaricomycetes</taxon>
        <taxon>Agaricomycetidae</taxon>
        <taxon>Agaricales</taxon>
        <taxon>Marasmiineae</taxon>
        <taxon>Physalacriaceae</taxon>
        <taxon>Armillaria</taxon>
    </lineage>
</organism>
<evidence type="ECO:0000313" key="2">
    <source>
        <dbReference type="EMBL" id="KAK0429893.1"/>
    </source>
</evidence>
<dbReference type="Proteomes" id="UP001175226">
    <property type="component" value="Unassembled WGS sequence"/>
</dbReference>
<gene>
    <name evidence="2" type="ORF">EV421DRAFT_1744841</name>
</gene>
<keyword evidence="3" id="KW-1185">Reference proteome</keyword>
<evidence type="ECO:0000313" key="3">
    <source>
        <dbReference type="Proteomes" id="UP001175226"/>
    </source>
</evidence>
<dbReference type="AlphaFoldDB" id="A0AA39IT16"/>
<dbReference type="EMBL" id="JAUEPT010000193">
    <property type="protein sequence ID" value="KAK0429893.1"/>
    <property type="molecule type" value="Genomic_DNA"/>
</dbReference>
<name>A0AA39IT16_9AGAR</name>
<comment type="caution">
    <text evidence="2">The sequence shown here is derived from an EMBL/GenBank/DDBJ whole genome shotgun (WGS) entry which is preliminary data.</text>
</comment>
<accession>A0AA39IT16</accession>
<proteinExistence type="predicted"/>
<reference evidence="2" key="1">
    <citation type="submission" date="2023-06" db="EMBL/GenBank/DDBJ databases">
        <authorList>
            <consortium name="Lawrence Berkeley National Laboratory"/>
            <person name="Ahrendt S."/>
            <person name="Sahu N."/>
            <person name="Indic B."/>
            <person name="Wong-Bajracharya J."/>
            <person name="Merenyi Z."/>
            <person name="Ke H.-M."/>
            <person name="Monk M."/>
            <person name="Kocsube S."/>
            <person name="Drula E."/>
            <person name="Lipzen A."/>
            <person name="Balint B."/>
            <person name="Henrissat B."/>
            <person name="Andreopoulos B."/>
            <person name="Martin F.M."/>
            <person name="Harder C.B."/>
            <person name="Rigling D."/>
            <person name="Ford K.L."/>
            <person name="Foster G.D."/>
            <person name="Pangilinan J."/>
            <person name="Papanicolaou A."/>
            <person name="Barry K."/>
            <person name="LaButti K."/>
            <person name="Viragh M."/>
            <person name="Koriabine M."/>
            <person name="Yan M."/>
            <person name="Riley R."/>
            <person name="Champramary S."/>
            <person name="Plett K.L."/>
            <person name="Tsai I.J."/>
            <person name="Slot J."/>
            <person name="Sipos G."/>
            <person name="Plett J."/>
            <person name="Nagy L.G."/>
            <person name="Grigoriev I.V."/>
        </authorList>
    </citation>
    <scope>NUCLEOTIDE SEQUENCE</scope>
    <source>
        <strain evidence="2">FPL87.14</strain>
    </source>
</reference>
<feature type="region of interest" description="Disordered" evidence="1">
    <location>
        <begin position="106"/>
        <end position="125"/>
    </location>
</feature>
<sequence>MAPAKELSMRELYTSALPLSLIYGISEKLGFENDTTTALRDSHFFSISSLAVAISAQFTCEKRDAARQIVRERGHGKLDKRMFGVNEWCRVEETLPYAQKRSPKLPPWRAEAELSSSNRRRPGERRASNIASLFQSFYDFRALVQHRCLNIRKSAPPKTTRRKMLIYTWSLGRIHRDDKGDGTPTSGDQASGGTKKSSRRMESETFDGQKNSTSLPRNKLITTQGINPAFESPSTGKLPMPSLSLALRRI</sequence>
<evidence type="ECO:0000256" key="1">
    <source>
        <dbReference type="SAM" id="MobiDB-lite"/>
    </source>
</evidence>
<protein>
    <submittedName>
        <fullName evidence="2">Uncharacterized protein</fullName>
    </submittedName>
</protein>
<feature type="region of interest" description="Disordered" evidence="1">
    <location>
        <begin position="176"/>
        <end position="250"/>
    </location>
</feature>
<feature type="compositionally biased region" description="Polar residues" evidence="1">
    <location>
        <begin position="206"/>
        <end position="226"/>
    </location>
</feature>